<dbReference type="EMBL" id="FOPI01000009">
    <property type="protein sequence ID" value="SFG29147.1"/>
    <property type="molecule type" value="Genomic_DNA"/>
</dbReference>
<gene>
    <name evidence="1" type="ORF">SAMN02910432_00731</name>
</gene>
<reference evidence="2" key="1">
    <citation type="submission" date="2016-10" db="EMBL/GenBank/DDBJ databases">
        <authorList>
            <person name="Varghese N."/>
            <person name="Submissions S."/>
        </authorList>
    </citation>
    <scope>NUCLEOTIDE SEQUENCE [LARGE SCALE GENOMIC DNA]</scope>
    <source>
        <strain evidence="2">DSM 20403</strain>
    </source>
</reference>
<protein>
    <submittedName>
        <fullName evidence="1">Uncharacterized protein</fullName>
    </submittedName>
</protein>
<name>A0A1I2QSB1_9LACO</name>
<feature type="non-terminal residue" evidence="1">
    <location>
        <position position="72"/>
    </location>
</feature>
<proteinExistence type="predicted"/>
<organism evidence="1 2">
    <name type="scientific">Ligilactobacillus ruminis DSM 20403 = NBRC 102161</name>
    <dbReference type="NCBI Taxonomy" id="1423798"/>
    <lineage>
        <taxon>Bacteria</taxon>
        <taxon>Bacillati</taxon>
        <taxon>Bacillota</taxon>
        <taxon>Bacilli</taxon>
        <taxon>Lactobacillales</taxon>
        <taxon>Lactobacillaceae</taxon>
        <taxon>Ligilactobacillus</taxon>
    </lineage>
</organism>
<dbReference type="AlphaFoldDB" id="A0A1I2QSB1"/>
<dbReference type="Proteomes" id="UP000182635">
    <property type="component" value="Unassembled WGS sequence"/>
</dbReference>
<accession>A0A1I2QSB1</accession>
<sequence>MCPVFLCGFLGWGVRGVSDVVGRIGCGVRRNWSQRQTKFGRKSHFLSASEPRRADLESAVEHFFNFWRFCST</sequence>
<evidence type="ECO:0000313" key="1">
    <source>
        <dbReference type="EMBL" id="SFG29147.1"/>
    </source>
</evidence>
<evidence type="ECO:0000313" key="2">
    <source>
        <dbReference type="Proteomes" id="UP000182635"/>
    </source>
</evidence>